<reference evidence="2 3" key="1">
    <citation type="submission" date="2018-06" db="EMBL/GenBank/DDBJ databases">
        <authorList>
            <consortium name="Pathogen Informatics"/>
            <person name="Doyle S."/>
        </authorList>
    </citation>
    <scope>NUCLEOTIDE SEQUENCE [LARGE SCALE GENOMIC DNA]</scope>
    <source>
        <strain evidence="2 3">NCTC10692</strain>
    </source>
</reference>
<dbReference type="RefSeq" id="WP_020307494.1">
    <property type="nucleotide sequence ID" value="NZ_FNZC01000081.1"/>
</dbReference>
<evidence type="ECO:0000256" key="1">
    <source>
        <dbReference type="SAM" id="Phobius"/>
    </source>
</evidence>
<name>A0A379PKB4_ECTOL</name>
<gene>
    <name evidence="2" type="ORF">NCTC10692_04761</name>
</gene>
<dbReference type="Proteomes" id="UP000255303">
    <property type="component" value="Unassembled WGS sequence"/>
</dbReference>
<accession>A0A379PKB4</accession>
<dbReference type="AlphaFoldDB" id="A0A379PKB4"/>
<evidence type="ECO:0000313" key="3">
    <source>
        <dbReference type="Proteomes" id="UP000255303"/>
    </source>
</evidence>
<organism evidence="2 3">
    <name type="scientific">Ectopseudomonas oleovorans</name>
    <name type="common">Pseudomonas oleovorans</name>
    <dbReference type="NCBI Taxonomy" id="301"/>
    <lineage>
        <taxon>Bacteria</taxon>
        <taxon>Pseudomonadati</taxon>
        <taxon>Pseudomonadota</taxon>
        <taxon>Gammaproteobacteria</taxon>
        <taxon>Pseudomonadales</taxon>
        <taxon>Pseudomonadaceae</taxon>
        <taxon>Ectopseudomonas</taxon>
    </lineage>
</organism>
<keyword evidence="1" id="KW-0472">Membrane</keyword>
<proteinExistence type="predicted"/>
<keyword evidence="1" id="KW-0812">Transmembrane</keyword>
<keyword evidence="1" id="KW-1133">Transmembrane helix</keyword>
<dbReference type="EMBL" id="UGUV01000003">
    <property type="protein sequence ID" value="SUE72605.1"/>
    <property type="molecule type" value="Genomic_DNA"/>
</dbReference>
<feature type="transmembrane region" description="Helical" evidence="1">
    <location>
        <begin position="37"/>
        <end position="55"/>
    </location>
</feature>
<feature type="transmembrane region" description="Helical" evidence="1">
    <location>
        <begin position="62"/>
        <end position="82"/>
    </location>
</feature>
<evidence type="ECO:0000313" key="2">
    <source>
        <dbReference type="EMBL" id="SUE72605.1"/>
    </source>
</evidence>
<sequence>MTELLTSAAVILCALLALSFTKPILCFPGSPRVCQQAILRLLVGVLVAFSLHETIRETGLIYGLLFSLIPLFAGAVVIHVFGAKDSAAKPHGQD</sequence>
<protein>
    <submittedName>
        <fullName evidence="2">Uncharacterized protein</fullName>
    </submittedName>
</protein>